<dbReference type="InterPro" id="IPR043146">
    <property type="entry name" value="Penicillin_amidase_N_B-knob"/>
</dbReference>
<accession>A0ABV2YEW5</accession>
<dbReference type="InterPro" id="IPR043147">
    <property type="entry name" value="Penicillin_amidase_A-knob"/>
</dbReference>
<dbReference type="GO" id="GO:0016787">
    <property type="term" value="F:hydrolase activity"/>
    <property type="evidence" value="ECO:0007669"/>
    <property type="project" value="UniProtKB-KW"/>
</dbReference>
<dbReference type="Pfam" id="PF01804">
    <property type="entry name" value="Penicil_amidase"/>
    <property type="match status" value="1"/>
</dbReference>
<keyword evidence="2 4" id="KW-0378">Hydrolase</keyword>
<reference evidence="4 5" key="1">
    <citation type="submission" date="2024-06" db="EMBL/GenBank/DDBJ databases">
        <title>The Natural Products Discovery Center: Release of the First 8490 Sequenced Strains for Exploring Actinobacteria Biosynthetic Diversity.</title>
        <authorList>
            <person name="Kalkreuter E."/>
            <person name="Kautsar S.A."/>
            <person name="Yang D."/>
            <person name="Bader C.D."/>
            <person name="Teijaro C.N."/>
            <person name="Fluegel L."/>
            <person name="Davis C.M."/>
            <person name="Simpson J.R."/>
            <person name="Lauterbach L."/>
            <person name="Steele A.D."/>
            <person name="Gui C."/>
            <person name="Meng S."/>
            <person name="Li G."/>
            <person name="Viehrig K."/>
            <person name="Ye F."/>
            <person name="Su P."/>
            <person name="Kiefer A.F."/>
            <person name="Nichols A."/>
            <person name="Cepeda A.J."/>
            <person name="Yan W."/>
            <person name="Fan B."/>
            <person name="Jiang Y."/>
            <person name="Adhikari A."/>
            <person name="Zheng C.-J."/>
            <person name="Schuster L."/>
            <person name="Cowan T.M."/>
            <person name="Smanski M.J."/>
            <person name="Chevrette M.G."/>
            <person name="De Carvalho L.P.S."/>
            <person name="Shen B."/>
        </authorList>
    </citation>
    <scope>NUCLEOTIDE SEQUENCE [LARGE SCALE GENOMIC DNA]</scope>
    <source>
        <strain evidence="4 5">NPDC038104</strain>
    </source>
</reference>
<keyword evidence="5" id="KW-1185">Reference proteome</keyword>
<dbReference type="PIRSF" id="PIRSF001227">
    <property type="entry name" value="Pen_acylase"/>
    <property type="match status" value="1"/>
</dbReference>
<gene>
    <name evidence="4" type="ORF">AB0E65_08620</name>
</gene>
<evidence type="ECO:0000313" key="4">
    <source>
        <dbReference type="EMBL" id="MEU3554272.1"/>
    </source>
</evidence>
<dbReference type="InterPro" id="IPR023343">
    <property type="entry name" value="Penicillin_amidase_dom1"/>
</dbReference>
<dbReference type="PANTHER" id="PTHR34218">
    <property type="entry name" value="PEPTIDASE S45 PENICILLIN AMIDASE"/>
    <property type="match status" value="1"/>
</dbReference>
<organism evidence="4 5">
    <name type="scientific">Streptomyces fragilis</name>
    <dbReference type="NCBI Taxonomy" id="67301"/>
    <lineage>
        <taxon>Bacteria</taxon>
        <taxon>Bacillati</taxon>
        <taxon>Actinomycetota</taxon>
        <taxon>Actinomycetes</taxon>
        <taxon>Kitasatosporales</taxon>
        <taxon>Streptomycetaceae</taxon>
        <taxon>Streptomyces</taxon>
    </lineage>
</organism>
<dbReference type="InterPro" id="IPR002692">
    <property type="entry name" value="S45"/>
</dbReference>
<dbReference type="Gene3D" id="2.30.120.10">
    <property type="match status" value="1"/>
</dbReference>
<keyword evidence="3" id="KW-0865">Zymogen</keyword>
<dbReference type="EC" id="3.5.1.-" evidence="4"/>
<comment type="similarity">
    <text evidence="1">Belongs to the peptidase S45 family.</text>
</comment>
<name>A0ABV2YEW5_9ACTN</name>
<dbReference type="Gene3D" id="1.10.1400.10">
    <property type="match status" value="1"/>
</dbReference>
<evidence type="ECO:0000256" key="1">
    <source>
        <dbReference type="ARBA" id="ARBA00006586"/>
    </source>
</evidence>
<sequence length="720" mass="76644">MPPVRHRVHRDPYGIPHVWAPDALALAHAQGVVTARDRGWQIEVERHRALGSSASFLGPDHLSWDVLARRARLADTARRCYEALDESTAAWVRAYAEGIDSALPEAAGRAPEFARTGLRPGRWEPWAPLAVWLSHHLLFAGFPAKLWRGRVASALGPGMVASFATDGPGTAGSNGWLLTPERTTTGAALLAGDPHRFIEAPGVYQQIRLACPEFDVVGLAVPGVPGIAHFGHTGHVAWAITNAMADYQDLYRERLRRVRRPNGTTAVEAFGPDGWEPAEVRTETFLIADGDPVEVETVETARGPVVLQGAIPDAPEEAPDAAARAADARHAEAHGSGPGTTLALRLPARVLGTLGFEALPALLRATTVTDVDTAVDAWVEPVNVVMAADTSGGLLHRVAGAVPVRAEANRRGPVDAWDRAAAWSGRWEVMPRGDVADGRAVMANARGIATPLGSEFAAAHRARRIAELLDSRPRWSPADMPVVHADTLSPGASVLLARLVEPLAGLSSEAASLRRELAAWDRRMAAGSRGAAVFAAWRGALVRRLAGDPALAALTPRPDDPEIFLPWLSLIARVGHALENLTVPGALPAAVDVLAHAREALEEVARDGAPASWGETHRLAAWQALPDAATSPGSPALEGDHDCVMSSSSMPGLTDLSARASAARYVWDLARRQDSAWIVPLGASGIPDDTHAHDQLPLWLHGALVPVVTDWNLLTEERSA</sequence>
<dbReference type="InterPro" id="IPR029055">
    <property type="entry name" value="Ntn_hydrolases_N"/>
</dbReference>
<dbReference type="Proteomes" id="UP001550850">
    <property type="component" value="Unassembled WGS sequence"/>
</dbReference>
<dbReference type="SUPFAM" id="SSF56235">
    <property type="entry name" value="N-terminal nucleophile aminohydrolases (Ntn hydrolases)"/>
    <property type="match status" value="1"/>
</dbReference>
<evidence type="ECO:0000313" key="5">
    <source>
        <dbReference type="Proteomes" id="UP001550850"/>
    </source>
</evidence>
<dbReference type="EMBL" id="JBEZUR010000009">
    <property type="protein sequence ID" value="MEU3554272.1"/>
    <property type="molecule type" value="Genomic_DNA"/>
</dbReference>
<protein>
    <submittedName>
        <fullName evidence="4">Penicillin acylase family protein</fullName>
        <ecNumber evidence="4">3.5.1.-</ecNumber>
    </submittedName>
</protein>
<dbReference type="Gene3D" id="3.60.20.10">
    <property type="entry name" value="Glutamine Phosphoribosylpyrophosphate, subunit 1, domain 1"/>
    <property type="match status" value="1"/>
</dbReference>
<dbReference type="RefSeq" id="WP_170145135.1">
    <property type="nucleotide sequence ID" value="NZ_BEVZ01000006.1"/>
</dbReference>
<proteinExistence type="inferred from homology"/>
<dbReference type="PANTHER" id="PTHR34218:SF4">
    <property type="entry name" value="ACYL-HOMOSERINE LACTONE ACYLASE QUIP"/>
    <property type="match status" value="1"/>
</dbReference>
<comment type="caution">
    <text evidence="4">The sequence shown here is derived from an EMBL/GenBank/DDBJ whole genome shotgun (WGS) entry which is preliminary data.</text>
</comment>
<dbReference type="InterPro" id="IPR014395">
    <property type="entry name" value="Pen/GL7ACA/AHL_acylase"/>
</dbReference>
<evidence type="ECO:0000256" key="3">
    <source>
        <dbReference type="ARBA" id="ARBA00023145"/>
    </source>
</evidence>
<evidence type="ECO:0000256" key="2">
    <source>
        <dbReference type="ARBA" id="ARBA00022801"/>
    </source>
</evidence>
<dbReference type="Gene3D" id="1.10.439.10">
    <property type="entry name" value="Penicillin Amidohydrolase, domain 1"/>
    <property type="match status" value="1"/>
</dbReference>